<evidence type="ECO:0000313" key="1">
    <source>
        <dbReference type="EMBL" id="EDN00814.1"/>
    </source>
</evidence>
<dbReference type="OrthoDB" id="1855046at2"/>
<accession>A6NTQ1</accession>
<reference evidence="1 2" key="2">
    <citation type="submission" date="2007-06" db="EMBL/GenBank/DDBJ databases">
        <title>Draft genome sequence of Pseudoflavonifractor capillosus ATCC 29799.</title>
        <authorList>
            <person name="Sudarsanam P."/>
            <person name="Ley R."/>
            <person name="Guruge J."/>
            <person name="Turnbaugh P.J."/>
            <person name="Mahowald M."/>
            <person name="Liep D."/>
            <person name="Gordon J."/>
        </authorList>
    </citation>
    <scope>NUCLEOTIDE SEQUENCE [LARGE SCALE GENOMIC DNA]</scope>
    <source>
        <strain evidence="1 2">ATCC 29799</strain>
    </source>
</reference>
<organism evidence="1 2">
    <name type="scientific">Pseudoflavonifractor capillosus ATCC 29799</name>
    <dbReference type="NCBI Taxonomy" id="411467"/>
    <lineage>
        <taxon>Bacteria</taxon>
        <taxon>Bacillati</taxon>
        <taxon>Bacillota</taxon>
        <taxon>Clostridia</taxon>
        <taxon>Eubacteriales</taxon>
        <taxon>Oscillospiraceae</taxon>
        <taxon>Pseudoflavonifractor</taxon>
    </lineage>
</organism>
<dbReference type="AlphaFoldDB" id="A6NTQ1"/>
<dbReference type="eggNOG" id="ENOG502ZJR3">
    <property type="taxonomic scope" value="Bacteria"/>
</dbReference>
<protein>
    <submittedName>
        <fullName evidence="1">Uncharacterized protein</fullName>
    </submittedName>
</protein>
<dbReference type="RefSeq" id="WP_006572128.1">
    <property type="nucleotide sequence ID" value="NZ_AAXG02000010.1"/>
</dbReference>
<name>A6NTQ1_9FIRM</name>
<comment type="caution">
    <text evidence="1">The sequence shown here is derived from an EMBL/GenBank/DDBJ whole genome shotgun (WGS) entry which is preliminary data.</text>
</comment>
<dbReference type="Proteomes" id="UP000003639">
    <property type="component" value="Unassembled WGS sequence"/>
</dbReference>
<gene>
    <name evidence="1" type="ORF">BACCAP_01580</name>
</gene>
<keyword evidence="2" id="KW-1185">Reference proteome</keyword>
<reference evidence="1 2" key="1">
    <citation type="submission" date="2007-04" db="EMBL/GenBank/DDBJ databases">
        <authorList>
            <person name="Fulton L."/>
            <person name="Clifton S."/>
            <person name="Fulton B."/>
            <person name="Xu J."/>
            <person name="Minx P."/>
            <person name="Pepin K.H."/>
            <person name="Johnson M."/>
            <person name="Thiruvilangam P."/>
            <person name="Bhonagiri V."/>
            <person name="Nash W.E."/>
            <person name="Mardis E.R."/>
            <person name="Wilson R.K."/>
        </authorList>
    </citation>
    <scope>NUCLEOTIDE SEQUENCE [LARGE SCALE GENOMIC DNA]</scope>
    <source>
        <strain evidence="1 2">ATCC 29799</strain>
    </source>
</reference>
<dbReference type="STRING" id="411467.BACCAP_01580"/>
<dbReference type="EMBL" id="AAXG02000010">
    <property type="protein sequence ID" value="EDN00814.1"/>
    <property type="molecule type" value="Genomic_DNA"/>
</dbReference>
<sequence length="127" mass="14409">MMKQVLWISRHRMTPEQLEDLEAVLQDSVTLLPWTDTVREVEELLPLVAQSDAVAAVLPIQLLALLWPHCGERPLLQAVAHRVATGTMRTLPDGQQEPEFRFVHGGWQQICRVELETRMLSRHAVGA</sequence>
<proteinExistence type="predicted"/>
<evidence type="ECO:0000313" key="2">
    <source>
        <dbReference type="Proteomes" id="UP000003639"/>
    </source>
</evidence>